<name>A0A5P8WC40_9NOSO</name>
<dbReference type="Gene3D" id="2.60.120.380">
    <property type="match status" value="1"/>
</dbReference>
<sequence length="85" mass="9453">MTVYDNIGVLPATPVTYNDFNLNVLDSTDVFEFRIDTTQNINLSLTDISAGDDADLRLYQDNGNGFFDTGDQLVDFSALHNRGMN</sequence>
<protein>
    <submittedName>
        <fullName evidence="1">Peptidase</fullName>
    </submittedName>
</protein>
<dbReference type="AlphaFoldDB" id="A0A5P8WC40"/>
<evidence type="ECO:0000313" key="2">
    <source>
        <dbReference type="Proteomes" id="UP000326678"/>
    </source>
</evidence>
<reference evidence="1 2" key="1">
    <citation type="submission" date="2019-10" db="EMBL/GenBank/DDBJ databases">
        <title>Genomic and transcriptomic insights into the perfect genentic adaptation of a filamentous nitrogen-fixing cyanobacterium to rice fields.</title>
        <authorList>
            <person name="Chen Z."/>
        </authorList>
    </citation>
    <scope>NUCLEOTIDE SEQUENCE [LARGE SCALE GENOMIC DNA]</scope>
    <source>
        <strain evidence="1">CCNUC1</strain>
    </source>
</reference>
<proteinExistence type="predicted"/>
<dbReference type="SUPFAM" id="SSF89260">
    <property type="entry name" value="Collagen-binding domain"/>
    <property type="match status" value="1"/>
</dbReference>
<dbReference type="KEGG" id="nsh:GXM_07605"/>
<keyword evidence="2" id="KW-1185">Reference proteome</keyword>
<dbReference type="Proteomes" id="UP000326678">
    <property type="component" value="Chromosome Gxm2"/>
</dbReference>
<dbReference type="EMBL" id="CP045227">
    <property type="protein sequence ID" value="QFS50111.1"/>
    <property type="molecule type" value="Genomic_DNA"/>
</dbReference>
<gene>
    <name evidence="1" type="ORF">GXM_07605</name>
</gene>
<evidence type="ECO:0000313" key="1">
    <source>
        <dbReference type="EMBL" id="QFS50111.1"/>
    </source>
</evidence>
<organism evidence="1 2">
    <name type="scientific">Nostoc sphaeroides CCNUC1</name>
    <dbReference type="NCBI Taxonomy" id="2653204"/>
    <lineage>
        <taxon>Bacteria</taxon>
        <taxon>Bacillati</taxon>
        <taxon>Cyanobacteriota</taxon>
        <taxon>Cyanophyceae</taxon>
        <taxon>Nostocales</taxon>
        <taxon>Nostocaceae</taxon>
        <taxon>Nostoc</taxon>
    </lineage>
</organism>
<accession>A0A5P8WC40</accession>
<dbReference type="RefSeq" id="WP_152591242.1">
    <property type="nucleotide sequence ID" value="NZ_CP045227.1"/>
</dbReference>